<feature type="domain" description="Fe/B12 periplasmic-binding" evidence="6">
    <location>
        <begin position="86"/>
        <end position="345"/>
    </location>
</feature>
<dbReference type="PROSITE" id="PS50983">
    <property type="entry name" value="FE_B12_PBP"/>
    <property type="match status" value="1"/>
</dbReference>
<accession>A0A1H8G0H1</accession>
<evidence type="ECO:0000256" key="2">
    <source>
        <dbReference type="ARBA" id="ARBA00008814"/>
    </source>
</evidence>
<reference evidence="8" key="1">
    <citation type="submission" date="2016-10" db="EMBL/GenBank/DDBJ databases">
        <authorList>
            <person name="Varghese N."/>
            <person name="Submissions S."/>
        </authorList>
    </citation>
    <scope>NUCLEOTIDE SEQUENCE [LARGE SCALE GENOMIC DNA]</scope>
    <source>
        <strain evidence="8">B48,IBRC-M 10115,DSM 25386,CECT 8001</strain>
    </source>
</reference>
<dbReference type="GO" id="GO:1901678">
    <property type="term" value="P:iron coordination entity transport"/>
    <property type="evidence" value="ECO:0007669"/>
    <property type="project" value="UniProtKB-ARBA"/>
</dbReference>
<dbReference type="Pfam" id="PF01497">
    <property type="entry name" value="Peripla_BP_2"/>
    <property type="match status" value="1"/>
</dbReference>
<dbReference type="EMBL" id="FOBW01000012">
    <property type="protein sequence ID" value="SEN37270.1"/>
    <property type="molecule type" value="Genomic_DNA"/>
</dbReference>
<keyword evidence="4" id="KW-0732">Signal</keyword>
<proteinExistence type="inferred from homology"/>
<dbReference type="CDD" id="cd01140">
    <property type="entry name" value="FatB"/>
    <property type="match status" value="1"/>
</dbReference>
<feature type="compositionally biased region" description="Basic and acidic residues" evidence="5">
    <location>
        <begin position="57"/>
        <end position="67"/>
    </location>
</feature>
<feature type="region of interest" description="Disordered" evidence="5">
    <location>
        <begin position="50"/>
        <end position="70"/>
    </location>
</feature>
<evidence type="ECO:0000256" key="4">
    <source>
        <dbReference type="ARBA" id="ARBA00022729"/>
    </source>
</evidence>
<dbReference type="AlphaFoldDB" id="A0A1H8G0H1"/>
<evidence type="ECO:0000256" key="1">
    <source>
        <dbReference type="ARBA" id="ARBA00004193"/>
    </source>
</evidence>
<evidence type="ECO:0000313" key="8">
    <source>
        <dbReference type="Proteomes" id="UP000198553"/>
    </source>
</evidence>
<evidence type="ECO:0000256" key="3">
    <source>
        <dbReference type="ARBA" id="ARBA00022448"/>
    </source>
</evidence>
<name>A0A1H8G0H1_9BACI</name>
<evidence type="ECO:0000256" key="5">
    <source>
        <dbReference type="SAM" id="MobiDB-lite"/>
    </source>
</evidence>
<dbReference type="PANTHER" id="PTHR30532:SF28">
    <property type="entry name" value="PETROBACTIN-BINDING PROTEIN YCLQ"/>
    <property type="match status" value="1"/>
</dbReference>
<sequence>MLTDDTENHYHLVIKLLNNIHEVKTLKRKWQAILLILIVALFATACGTTDSASNASETEKETAKEPETLTITHQLGETTIEKNPQKVVVFDYGVLDSLDKLGVEVVGLPKQSLPGYLEKFNDEKYVNAGGLKEPDFETINEMAPDLIIISGRQQDSYEEFSEIAPTIFMGLDTTKYMDSYKENANLLGEIFGKEAEVETEIAKVEEAITGLNEKATASGKNGLIVLANEGNISAYGPGSRFGILHDVFGVKPVDEKIEVSTHGQNISFEYLVEKDPDYLFIVDRGSVVEGGQSSAKSIVENKLVENISAVKNDNVVYLNADFWYLSGGGLTSVAEMVKEIEAAIQ</sequence>
<dbReference type="PANTHER" id="PTHR30532">
    <property type="entry name" value="IRON III DICITRATE-BINDING PERIPLASMIC PROTEIN"/>
    <property type="match status" value="1"/>
</dbReference>
<protein>
    <submittedName>
        <fullName evidence="7">Iron complex transport system substrate-binding protein</fullName>
    </submittedName>
</protein>
<evidence type="ECO:0000259" key="6">
    <source>
        <dbReference type="PROSITE" id="PS50983"/>
    </source>
</evidence>
<organism evidence="7 8">
    <name type="scientific">Mesobacillus persicus</name>
    <dbReference type="NCBI Taxonomy" id="930146"/>
    <lineage>
        <taxon>Bacteria</taxon>
        <taxon>Bacillati</taxon>
        <taxon>Bacillota</taxon>
        <taxon>Bacilli</taxon>
        <taxon>Bacillales</taxon>
        <taxon>Bacillaceae</taxon>
        <taxon>Mesobacillus</taxon>
    </lineage>
</organism>
<dbReference type="SUPFAM" id="SSF53807">
    <property type="entry name" value="Helical backbone' metal receptor"/>
    <property type="match status" value="1"/>
</dbReference>
<comment type="similarity">
    <text evidence="2">Belongs to the bacterial solute-binding protein 8 family.</text>
</comment>
<evidence type="ECO:0000313" key="7">
    <source>
        <dbReference type="EMBL" id="SEN37270.1"/>
    </source>
</evidence>
<dbReference type="Proteomes" id="UP000198553">
    <property type="component" value="Unassembled WGS sequence"/>
</dbReference>
<dbReference type="InterPro" id="IPR033870">
    <property type="entry name" value="FatB"/>
</dbReference>
<comment type="subcellular location">
    <subcellularLocation>
        <location evidence="1">Cell membrane</location>
        <topology evidence="1">Lipid-anchor</topology>
    </subcellularLocation>
</comment>
<keyword evidence="3" id="KW-0813">Transport</keyword>
<gene>
    <name evidence="7" type="ORF">SAMN05192533_11229</name>
</gene>
<dbReference type="GO" id="GO:0005886">
    <property type="term" value="C:plasma membrane"/>
    <property type="evidence" value="ECO:0007669"/>
    <property type="project" value="UniProtKB-SubCell"/>
</dbReference>
<dbReference type="InterPro" id="IPR051313">
    <property type="entry name" value="Bact_iron-sidero_bind"/>
</dbReference>
<keyword evidence="8" id="KW-1185">Reference proteome</keyword>
<dbReference type="InterPro" id="IPR002491">
    <property type="entry name" value="ABC_transptr_periplasmic_BD"/>
</dbReference>
<dbReference type="Gene3D" id="3.40.50.1980">
    <property type="entry name" value="Nitrogenase molybdenum iron protein domain"/>
    <property type="match status" value="2"/>
</dbReference>
<dbReference type="GO" id="GO:0030288">
    <property type="term" value="C:outer membrane-bounded periplasmic space"/>
    <property type="evidence" value="ECO:0007669"/>
    <property type="project" value="TreeGrafter"/>
</dbReference>
<dbReference type="STRING" id="930146.SAMN05192533_11229"/>